<keyword evidence="3" id="KW-1185">Reference proteome</keyword>
<dbReference type="GeneID" id="17037942"/>
<feature type="signal peptide" evidence="1">
    <location>
        <begin position="1"/>
        <end position="27"/>
    </location>
</feature>
<accession>I0YNJ9</accession>
<evidence type="ECO:0000256" key="1">
    <source>
        <dbReference type="SAM" id="SignalP"/>
    </source>
</evidence>
<evidence type="ECO:0000313" key="2">
    <source>
        <dbReference type="EMBL" id="EIE19968.1"/>
    </source>
</evidence>
<proteinExistence type="predicted"/>
<evidence type="ECO:0000313" key="3">
    <source>
        <dbReference type="Proteomes" id="UP000007264"/>
    </source>
</evidence>
<reference evidence="2 3" key="1">
    <citation type="journal article" date="2012" name="Genome Biol.">
        <title>The genome of the polar eukaryotic microalga coccomyxa subellipsoidea reveals traits of cold adaptation.</title>
        <authorList>
            <person name="Blanc G."/>
            <person name="Agarkova I."/>
            <person name="Grimwood J."/>
            <person name="Kuo A."/>
            <person name="Brueggeman A."/>
            <person name="Dunigan D."/>
            <person name="Gurnon J."/>
            <person name="Ladunga I."/>
            <person name="Lindquist E."/>
            <person name="Lucas S."/>
            <person name="Pangilinan J."/>
            <person name="Proschold T."/>
            <person name="Salamov A."/>
            <person name="Schmutz J."/>
            <person name="Weeks D."/>
            <person name="Yamada T."/>
            <person name="Claverie J.M."/>
            <person name="Grigoriev I."/>
            <person name="Van Etten J."/>
            <person name="Lomsadze A."/>
            <person name="Borodovsky M."/>
        </authorList>
    </citation>
    <scope>NUCLEOTIDE SEQUENCE [LARGE SCALE GENOMIC DNA]</scope>
    <source>
        <strain evidence="2 3">C-169</strain>
    </source>
</reference>
<feature type="chain" id="PRO_5003637143" evidence="1">
    <location>
        <begin position="28"/>
        <end position="317"/>
    </location>
</feature>
<dbReference type="RefSeq" id="XP_005644512.1">
    <property type="nucleotide sequence ID" value="XM_005644455.1"/>
</dbReference>
<dbReference type="OrthoDB" id="2094222at2759"/>
<gene>
    <name evidence="2" type="ORF">COCSUDRAFT_44361</name>
</gene>
<organism evidence="2 3">
    <name type="scientific">Coccomyxa subellipsoidea (strain C-169)</name>
    <name type="common">Green microalga</name>
    <dbReference type="NCBI Taxonomy" id="574566"/>
    <lineage>
        <taxon>Eukaryota</taxon>
        <taxon>Viridiplantae</taxon>
        <taxon>Chlorophyta</taxon>
        <taxon>core chlorophytes</taxon>
        <taxon>Trebouxiophyceae</taxon>
        <taxon>Trebouxiophyceae incertae sedis</taxon>
        <taxon>Coccomyxaceae</taxon>
        <taxon>Coccomyxa</taxon>
        <taxon>Coccomyxa subellipsoidea</taxon>
    </lineage>
</organism>
<comment type="caution">
    <text evidence="2">The sequence shown here is derived from an EMBL/GenBank/DDBJ whole genome shotgun (WGS) entry which is preliminary data.</text>
</comment>
<dbReference type="Proteomes" id="UP000007264">
    <property type="component" value="Unassembled WGS sequence"/>
</dbReference>
<protein>
    <submittedName>
        <fullName evidence="2">Uncharacterized protein</fullName>
    </submittedName>
</protein>
<dbReference type="eggNOG" id="ENOG502S70T">
    <property type="taxonomic scope" value="Eukaryota"/>
</dbReference>
<dbReference type="EMBL" id="AGSI01000017">
    <property type="protein sequence ID" value="EIE19968.1"/>
    <property type="molecule type" value="Genomic_DNA"/>
</dbReference>
<dbReference type="KEGG" id="csl:COCSUDRAFT_44361"/>
<name>I0YNJ9_COCSC</name>
<sequence length="317" mass="34812">MNLRKRGIRLAIVAALSILAVATQGRAEQPLTAQYEKLRANEKQAELWARISEVPYPESGLPTKDPGLPEILKLFLATYLWPALLHTSDELPEGRTKFTGLFASGGVGFLRISYARYNTPGNFVPGTVLKILIDGRPSINIHGMPGLDGQGDDKNVFDRSSSNILQPPKNPILKVLMAAFNIGVKTLASNPADRPEDTLHIPLLEAAQEKSDGTVVPEENVDEPYEMVLQPTREAQVAYAKNLDKDMRAALAEIPAGITLYDVYVRKTLEDPLECIGSLETQGPFVASSYGDEKLFFQHMRHRHVSSHVSVSMAAAQ</sequence>
<keyword evidence="1" id="KW-0732">Signal</keyword>
<dbReference type="AlphaFoldDB" id="I0YNJ9"/>